<evidence type="ECO:0000313" key="2">
    <source>
        <dbReference type="Proteomes" id="UP000789901"/>
    </source>
</evidence>
<evidence type="ECO:0000313" key="1">
    <source>
        <dbReference type="EMBL" id="CAG8840808.1"/>
    </source>
</evidence>
<feature type="non-terminal residue" evidence="1">
    <location>
        <position position="175"/>
    </location>
</feature>
<proteinExistence type="predicted"/>
<name>A0ABN7WU68_GIGMA</name>
<reference evidence="1 2" key="1">
    <citation type="submission" date="2021-06" db="EMBL/GenBank/DDBJ databases">
        <authorList>
            <person name="Kallberg Y."/>
            <person name="Tangrot J."/>
            <person name="Rosling A."/>
        </authorList>
    </citation>
    <scope>NUCLEOTIDE SEQUENCE [LARGE SCALE GENOMIC DNA]</scope>
    <source>
        <strain evidence="1 2">120-4 pot B 10/14</strain>
    </source>
</reference>
<protein>
    <submittedName>
        <fullName evidence="1">32815_t:CDS:1</fullName>
    </submittedName>
</protein>
<gene>
    <name evidence="1" type="ORF">GMARGA_LOCUS35088</name>
</gene>
<accession>A0ABN7WU68</accession>
<comment type="caution">
    <text evidence="1">The sequence shown here is derived from an EMBL/GenBank/DDBJ whole genome shotgun (WGS) entry which is preliminary data.</text>
</comment>
<organism evidence="1 2">
    <name type="scientific">Gigaspora margarita</name>
    <dbReference type="NCBI Taxonomy" id="4874"/>
    <lineage>
        <taxon>Eukaryota</taxon>
        <taxon>Fungi</taxon>
        <taxon>Fungi incertae sedis</taxon>
        <taxon>Mucoromycota</taxon>
        <taxon>Glomeromycotina</taxon>
        <taxon>Glomeromycetes</taxon>
        <taxon>Diversisporales</taxon>
        <taxon>Gigasporaceae</taxon>
        <taxon>Gigaspora</taxon>
    </lineage>
</organism>
<dbReference type="EMBL" id="CAJVQB010063790">
    <property type="protein sequence ID" value="CAG8840808.1"/>
    <property type="molecule type" value="Genomic_DNA"/>
</dbReference>
<keyword evidence="2" id="KW-1185">Reference proteome</keyword>
<dbReference type="Proteomes" id="UP000789901">
    <property type="component" value="Unassembled WGS sequence"/>
</dbReference>
<sequence length="175" mass="21174">MTMLTLFLEYYSNNTMDNIGWLNNMSEVIPELYDRNFGWFVQKFYYKPSFGRKRLDLSSMKFHVINKHSKNSLKVYIAITQLIPHNKDKDFKLDYISDEEIPYVRMVPLINFVKNKETLHSKHNVKEIIERLLLPGKNSSINRWNYSPFIRILEYMEDKDTFYYNPSMEAIMNWM</sequence>